<comment type="miscellaneous">
    <text evidence="10">HIV-1 lineages are divided in three main groups, M (for Major), O (for Outlier), and N (for New, or Non-M, Non-O). The vast majority of strains found worldwide belong to the group M. Group O seems to be endemic to and largely confined to Cameroon and neighboring countries in West Central Africa, where these viruses represent a small minority of HIV-1 strains. The group N is represented by a limited number of isolates from Cameroonian persons. The group M is further subdivided in 9 clades or subtypes (A to D, F to H, J and K).</text>
</comment>
<organismHost>
    <name type="scientific">Homo sapiens</name>
    <name type="common">Human</name>
    <dbReference type="NCBI Taxonomy" id="9606"/>
</organismHost>
<dbReference type="EMBL" id="KF859743">
    <property type="protein sequence ID" value="AHC30156.1"/>
    <property type="molecule type" value="Genomic_RNA"/>
</dbReference>
<feature type="site" description="Essential for Tat translocation through the endosomal membrane" evidence="10">
    <location>
        <position position="11"/>
    </location>
</feature>
<feature type="binding site" evidence="10">
    <location>
        <position position="25"/>
    </location>
    <ligand>
        <name>Zn(2+)</name>
        <dbReference type="ChEBI" id="CHEBI:29105"/>
        <label>2</label>
    </ligand>
</feature>
<keyword evidence="10" id="KW-0964">Secreted</keyword>
<evidence type="ECO:0000256" key="10">
    <source>
        <dbReference type="HAMAP-Rule" id="MF_04079"/>
    </source>
</evidence>
<accession>V9QKF2</accession>
<evidence type="ECO:0000256" key="5">
    <source>
        <dbReference type="ARBA" id="ARBA00022884"/>
    </source>
</evidence>
<name>V9QKF2_HV1</name>
<organism evidence="13 14">
    <name type="scientific">Human immunodeficiency virus type 1</name>
    <name type="common">HIV-1</name>
    <dbReference type="NCBI Taxonomy" id="11676"/>
    <lineage>
        <taxon>Viruses</taxon>
        <taxon>Riboviria</taxon>
        <taxon>Pararnavirae</taxon>
        <taxon>Artverviricota</taxon>
        <taxon>Revtraviricetes</taxon>
        <taxon>Ortervirales</taxon>
        <taxon>Retroviridae</taxon>
        <taxon>Orthoretrovirinae</taxon>
        <taxon>Lentivirus</taxon>
        <taxon>Lentivirus humimdef1</taxon>
    </lineage>
</organism>
<feature type="modified residue" description="N6-acetyllysine; by host PCAF" evidence="10">
    <location>
        <position position="28"/>
    </location>
</feature>
<proteinExistence type="inferred from homology"/>
<dbReference type="GO" id="GO:0039606">
    <property type="term" value="P:symbiont-mediated suppression of host translation initiation"/>
    <property type="evidence" value="ECO:0007669"/>
    <property type="project" value="UniProtKB-KW"/>
</dbReference>
<dbReference type="GO" id="GO:0039502">
    <property type="term" value="P:symbiont-mediated suppression of host type I interferon-mediated signaling pathway"/>
    <property type="evidence" value="ECO:0007669"/>
    <property type="project" value="UniProtKB-UniRule"/>
</dbReference>
<evidence type="ECO:0000256" key="12">
    <source>
        <dbReference type="SAM" id="MobiDB-lite"/>
    </source>
</evidence>
<comment type="function">
    <text evidence="10">Transcriptional activator that increases RNA Pol II processivity, thereby increasing the level of full-length viral transcripts. Recognizes a hairpin structure at the 5'-LTR of the nascent viral mRNAs referred to as the transactivation responsive RNA element (TAR) and recruits the cyclin T1-CDK9 complex (P-TEFb complex) that will in turn hyperphosphorylate the RNA polymerase II to allow efficient elongation. The CDK9 component of P-TEFb and other Tat-activated kinases hyperphosphorylate the C-terminus of RNA Pol II that becomes stabilized and much more processive. Other factors such as HTATSF1/Tat-SF1, SUPT5H/SPT5, and HTATIP2 are also important for Tat's function. Besides its effect on RNA Pol II processivity, Tat induces chromatin remodeling of proviral genes by recruiting the histone acetyltransferases (HATs) CREBBP, EP300 and PCAF to the chromatin. This also contributes to the increase in proviral transcription rate, especially when the provirus integrates in transcriptionally silent region of the host genome. To ensure maximal activation of the LTR, Tat mediates nuclear translocation of NF-kappa-B by interacting with host RELA. Through its interaction with host TBP, Tat may also modulate transcription initiation. Tat can reactivate a latently infected cell by penetrating in it and transactivating its LTR promoter. In the cytoplasm, Tat is thought to act as a translational activator of HIV-1 mRNAs.</text>
</comment>
<comment type="domain">
    <text evidence="10">The Arg-rich RNA-binding region binds the TAR RNA. This region also mediates the nuclear localization through direct binding to KPNB1 and is involved in Tat's transfer across cell membranes (protein transduction). The same region is required for the interaction with EP300, PCAF, EIF2AK2 and KDR.</text>
</comment>
<keyword evidence="10" id="KW-0488">Methylation</keyword>
<comment type="domain">
    <text evidence="10">The cell attachment site mediates the interaction with ITGAV/ITGB3 and ITGA5/ITGB1 integrins, leading to vascular cell migration and invasion. This interaction also provides endothelial cells with the adhesion signal they require to grow in response to mitogens.</text>
</comment>
<dbReference type="GO" id="GO:0044196">
    <property type="term" value="C:host cell nucleolus"/>
    <property type="evidence" value="ECO:0007669"/>
    <property type="project" value="UniProtKB-SubCell"/>
</dbReference>
<keyword evidence="10" id="KW-0922">Interferon antiviral system evasion</keyword>
<keyword evidence="7 10" id="KW-0010">Activator</keyword>
<feature type="region of interest" description="Transactivation" evidence="10">
    <location>
        <begin position="1"/>
        <end position="48"/>
    </location>
</feature>
<keyword evidence="10" id="KW-0899">Viral immunoevasion</keyword>
<evidence type="ECO:0000256" key="4">
    <source>
        <dbReference type="ARBA" id="ARBA00022581"/>
    </source>
</evidence>
<dbReference type="Gene3D" id="4.10.20.10">
    <property type="entry name" value="Tat domain"/>
    <property type="match status" value="1"/>
</dbReference>
<evidence type="ECO:0000256" key="2">
    <source>
        <dbReference type="ARBA" id="ARBA00022376"/>
    </source>
</evidence>
<feature type="region of interest" description="Interaction with human CREBBP" evidence="10">
    <location>
        <begin position="1"/>
        <end position="24"/>
    </location>
</feature>
<evidence type="ECO:0000256" key="9">
    <source>
        <dbReference type="ARBA" id="ARBA00032765"/>
    </source>
</evidence>
<keyword evidence="10" id="KW-0007">Acetylation</keyword>
<comment type="function">
    <text evidence="10">Extracellular circulating Tat can be endocytosed by surrounding uninfected cells via the binding to several surface receptors such as CD26, CXCR4, heparan sulfate proteoglycans (HSPG) or LDLR. Neurons are rarely infected, but they internalize Tat via their LDLR. Through its interaction with nuclear HATs, Tat is potentially able to control the acetylation-dependent cellular gene expression. Modulates the expression of many cellular genes involved in cell survival, proliferation or in coding for cytokines or cytokine receptors. Tat plays a role in T-cell and neurons apoptosis. Tat induced neurotoxicity and apoptosis probably contribute to neuroAIDS. Circulating Tat also acts as a chemokine-like and/or growth factor-like molecule that binds to specific receptors on the surface of the cells, affecting many cellular pathways. In the vascular system, Tat binds to ITGAV/ITGB3 and ITGA5/ITGB1 integrins dimers at the surface of endothelial cells and competes with bFGF for heparin-binding sites, leading to an excess of soluble bFGF.</text>
</comment>
<keyword evidence="10" id="KW-1090">Inhibition of host innate immune response by virus</keyword>
<protein>
    <recommendedName>
        <fullName evidence="2 10">Protein Tat</fullName>
    </recommendedName>
    <alternativeName>
        <fullName evidence="9 10">Transactivating regulatory protein</fullName>
    </alternativeName>
</protein>
<dbReference type="GO" id="GO:0001070">
    <property type="term" value="F:RNA-binding transcription regulator activity"/>
    <property type="evidence" value="ECO:0007669"/>
    <property type="project" value="UniProtKB-UniRule"/>
</dbReference>
<comment type="PTM">
    <text evidence="10">Acetylation by EP300, CREBBP, GCN5L2/GCN5 and PCAF regulates the transactivation activity of Tat. EP300-mediated acetylation of Lys-50 promotes dissociation of Tat from the TAR RNA through the competitive binding to PCAF's bromodomain. In addition, the non-acetylated Tat's N-terminus can also interact with PCAF. PCAF-mediated acetylation of Lys-28 enhances Tat's binding to CCNT1. Lys-50 is deacetylated by SIRT1.</text>
</comment>
<comment type="domain">
    <text evidence="10">The Cys-rich region may bind 2 zinc ions. This region is involved in binding to KAT5.</text>
</comment>
<keyword evidence="10" id="KW-1035">Host cytoplasm</keyword>
<dbReference type="GO" id="GO:0039525">
    <property type="term" value="P:symbiont-mediated perturbation of host chromatin organization"/>
    <property type="evidence" value="ECO:0007669"/>
    <property type="project" value="UniProtKB-UniRule"/>
</dbReference>
<keyword evidence="5 10" id="KW-0694">RNA-binding</keyword>
<dbReference type="GO" id="GO:0052170">
    <property type="term" value="P:symbiont-mediated suppression of host innate immune response"/>
    <property type="evidence" value="ECO:0007669"/>
    <property type="project" value="UniProtKB-KW"/>
</dbReference>
<dbReference type="InterPro" id="IPR001831">
    <property type="entry name" value="IV_Tat"/>
</dbReference>
<keyword evidence="8 10" id="KW-0804">Transcription</keyword>
<feature type="region of interest" description="Core" evidence="10">
    <location>
        <begin position="38"/>
        <end position="48"/>
    </location>
</feature>
<feature type="modified residue" description="Asymmetric dimethylarginine; by host PRMT6" evidence="10">
    <location>
        <position position="53"/>
    </location>
</feature>
<dbReference type="HAMAP" id="MF_04079">
    <property type="entry name" value="HIV_TAT"/>
    <property type="match status" value="1"/>
</dbReference>
<evidence type="ECO:0000256" key="7">
    <source>
        <dbReference type="ARBA" id="ARBA00023159"/>
    </source>
</evidence>
<keyword evidence="10" id="KW-1114">Inhibition of host interferon signaling pathway by virus</keyword>
<dbReference type="GO" id="GO:0030332">
    <property type="term" value="F:cyclin binding"/>
    <property type="evidence" value="ECO:0007669"/>
    <property type="project" value="UniProtKB-UniRule"/>
</dbReference>
<feature type="modified residue" description="N6-acetyllysine; by host EP300 and GCN5L2" evidence="10">
    <location>
        <position position="51"/>
    </location>
</feature>
<keyword evidence="3 10" id="KW-1048">Host nucleus</keyword>
<dbReference type="GO" id="GO:0050434">
    <property type="term" value="P:positive regulation of viral transcription"/>
    <property type="evidence" value="ECO:0007669"/>
    <property type="project" value="UniProtKB-UniRule"/>
</dbReference>
<feature type="cross-link" description="Glycyl lysine isopeptide (Lys-Gly) (interchain with G-Cter in ubiquitin)" evidence="10">
    <location>
        <position position="69"/>
    </location>
</feature>
<keyword evidence="10" id="KW-0832">Ubl conjugation</keyword>
<keyword evidence="10" id="KW-0597">Phosphoprotein</keyword>
<dbReference type="InterPro" id="IPR036963">
    <property type="entry name" value="Tat_dom_sf"/>
</dbReference>
<keyword evidence="10" id="KW-1017">Isopeptide bond</keyword>
<evidence type="ECO:0000256" key="8">
    <source>
        <dbReference type="ARBA" id="ARBA00023163"/>
    </source>
</evidence>
<sequence>MDPIAPEVPPWHHPGSQPQTPCNNCYCKNCCYHCIVCFTKKGLGISYGRKKRRRPAATSHPDHKDPVPKQSPSITKWKQKRQEE</sequence>
<feature type="binding site" evidence="10">
    <location>
        <position position="22"/>
    </location>
    <ligand>
        <name>Zn(2+)</name>
        <dbReference type="ChEBI" id="CHEBI:29105"/>
        <label>1</label>
    </ligand>
</feature>
<dbReference type="GO" id="GO:0006351">
    <property type="term" value="P:DNA-templated transcription"/>
    <property type="evidence" value="ECO:0007669"/>
    <property type="project" value="UniProtKB-UniRule"/>
</dbReference>
<comment type="domain">
    <text evidence="10">The transactivation domain mediates the interaction with CCNT1, GCN5L2, and MDM2.</text>
</comment>
<feature type="modified residue" description="N6-acetyllysine; by host EP300 and GCN5L2" evidence="10">
    <location>
        <position position="50"/>
    </location>
</feature>
<evidence type="ECO:0000313" key="14">
    <source>
        <dbReference type="Proteomes" id="UP000117637"/>
    </source>
</evidence>
<dbReference type="PRINTS" id="PR00055">
    <property type="entry name" value="HIVTATDOMAIN"/>
</dbReference>
<evidence type="ECO:0000256" key="3">
    <source>
        <dbReference type="ARBA" id="ARBA00022562"/>
    </source>
</evidence>
<keyword evidence="10" id="KW-0862">Zinc</keyword>
<feature type="region of interest" description="Cysteine-rich" evidence="10">
    <location>
        <begin position="22"/>
        <end position="37"/>
    </location>
</feature>
<keyword evidence="6 10" id="KW-0805">Transcription regulation</keyword>
<comment type="PTM">
    <text evidence="10">Polyubiquitination by host MDM2 does not target Tat to degradation, but activates its transactivation function and fosters interaction with CCNT1 and TAR RNA.</text>
</comment>
<keyword evidence="10" id="KW-1122">Modulation of host chromatin by virus</keyword>
<feature type="binding site" evidence="10">
    <location>
        <position position="37"/>
    </location>
    <ligand>
        <name>Zn(2+)</name>
        <dbReference type="ChEBI" id="CHEBI:29105"/>
        <label>1</label>
    </ligand>
</feature>
<comment type="caution">
    <text evidence="10">Lacks conserved residue(s) required for the propagation of feature annotation.</text>
</comment>
<dbReference type="GO" id="GO:0046872">
    <property type="term" value="F:metal ion binding"/>
    <property type="evidence" value="ECO:0007669"/>
    <property type="project" value="UniProtKB-UniRule"/>
</dbReference>
<keyword evidence="10" id="KW-0053">Apoptosis</keyword>
<feature type="binding site" evidence="10">
    <location>
        <position position="33"/>
    </location>
    <ligand>
        <name>Zn(2+)</name>
        <dbReference type="ChEBI" id="CHEBI:29105"/>
        <label>1</label>
    </ligand>
</feature>
<keyword evidence="10" id="KW-0479">Metal-binding</keyword>
<evidence type="ECO:0000256" key="6">
    <source>
        <dbReference type="ARBA" id="ARBA00023015"/>
    </source>
</evidence>
<dbReference type="GO" id="GO:0032968">
    <property type="term" value="P:positive regulation of transcription elongation by RNA polymerase II"/>
    <property type="evidence" value="ECO:0007669"/>
    <property type="project" value="UniProtKB-UniRule"/>
</dbReference>
<dbReference type="GO" id="GO:0030430">
    <property type="term" value="C:host cell cytoplasm"/>
    <property type="evidence" value="ECO:0007669"/>
    <property type="project" value="UniProtKB-SubCell"/>
</dbReference>
<comment type="subcellular location">
    <subcellularLocation>
        <location evidence="10">Host nucleus</location>
        <location evidence="10">Host nucleolus</location>
    </subcellularLocation>
    <subcellularLocation>
        <location evidence="10">Host cytoplasm</location>
    </subcellularLocation>
    <subcellularLocation>
        <location evidence="10">Secreted</location>
    </subcellularLocation>
    <text evidence="10">Probably localizes to both nuclear and nucleolar compartments. Nuclear localization is mediated through the interaction of the nuclear localization signal with importin KPNB1. Secretion occurs through a Golgi-independent pathway. Tat is released from infected cells to the extracellular space where it remains associated to the cell membrane, or is secreted into the cerebrospinal fluid and sera. Extracellular Tat can be endocytosed by surrounding uninfected cells via binding to several receptors depending on the cell type.</text>
</comment>
<dbReference type="Proteomes" id="UP000117637">
    <property type="component" value="Genome"/>
</dbReference>
<evidence type="ECO:0000256" key="1">
    <source>
        <dbReference type="ARBA" id="ARBA00009398"/>
    </source>
</evidence>
<reference evidence="13 14" key="1">
    <citation type="submission" date="2013-11" db="EMBL/GenBank/DDBJ databases">
        <authorList>
            <person name="Hora B."/>
            <person name="Chen Y."/>
            <person name="Denny T."/>
            <person name="Gao F."/>
        </authorList>
    </citation>
    <scope>NUCLEOTIDE SEQUENCE [LARGE SCALE GENOMIC DNA]</scope>
    <source>
        <strain evidence="13">DEOXXES001</strain>
    </source>
</reference>
<dbReference type="GO" id="GO:0005576">
    <property type="term" value="C:extracellular region"/>
    <property type="evidence" value="ECO:0007669"/>
    <property type="project" value="UniProtKB-SubCell"/>
</dbReference>
<keyword evidence="4 10" id="KW-0945">Host-virus interaction</keyword>
<comment type="similarity">
    <text evidence="1 10 11">Belongs to the lentiviruses Tat family.</text>
</comment>
<dbReference type="GO" id="GO:0042805">
    <property type="term" value="F:actinin binding"/>
    <property type="evidence" value="ECO:0007669"/>
    <property type="project" value="UniProtKB-UniRule"/>
</dbReference>
<evidence type="ECO:0000313" key="13">
    <source>
        <dbReference type="EMBL" id="AHC30156.1"/>
    </source>
</evidence>
<dbReference type="GO" id="GO:0004865">
    <property type="term" value="F:protein serine/threonine phosphatase inhibitor activity"/>
    <property type="evidence" value="ECO:0007669"/>
    <property type="project" value="UniProtKB-KW"/>
</dbReference>
<dbReference type="GO" id="GO:0019904">
    <property type="term" value="F:protein domain specific binding"/>
    <property type="evidence" value="ECO:0007669"/>
    <property type="project" value="UniProtKB-UniRule"/>
</dbReference>
<feature type="region of interest" description="Disordered" evidence="12">
    <location>
        <begin position="47"/>
        <end position="84"/>
    </location>
</feature>
<comment type="PTM">
    <text evidence="10">Phosphorylated by EIF2AK2 on serine and threonine residues adjacent to the basic region important for TAR RNA binding and function. Phosphorylation of Tat by EIF2AK2 is dependent on the prior activation of EIF2AK2 by dsRNA.</text>
</comment>
<gene>
    <name evidence="10 13" type="primary">tat</name>
</gene>
<feature type="binding site" evidence="10">
    <location>
        <position position="34"/>
    </location>
    <ligand>
        <name>Zn(2+)</name>
        <dbReference type="ChEBI" id="CHEBI:29105"/>
        <label>1</label>
    </ligand>
</feature>
<evidence type="ECO:0000256" key="11">
    <source>
        <dbReference type="RuleBase" id="RU003311"/>
    </source>
</evidence>
<feature type="binding site" evidence="10">
    <location>
        <position position="27"/>
    </location>
    <ligand>
        <name>Zn(2+)</name>
        <dbReference type="ChEBI" id="CHEBI:29105"/>
        <label>2</label>
    </ligand>
</feature>
<dbReference type="GO" id="GO:1990970">
    <property type="term" value="F:trans-activation response element binding"/>
    <property type="evidence" value="ECO:0007669"/>
    <property type="project" value="UniProtKB-UniRule"/>
</dbReference>
<feature type="modified residue" description="Asymmetric dimethylarginine; by host PRMT6" evidence="10">
    <location>
        <position position="52"/>
    </location>
</feature>
<comment type="PTM">
    <text evidence="10">Asymmetrical arginine methylation by host PRMT6 seems to diminish the transactivation capacity of Tat and affects the interaction with host CCNT1.</text>
</comment>
<keyword evidence="10" id="KW-1126">Modulation of host PP1 activity by virus</keyword>
<comment type="subunit">
    <text evidence="10">Interacts with host CCNT1. Associates with the P-TEFb complex composed at least of Tat, P-TEFb (CDK9 and CCNT1), TAR RNA, RNA Pol II. Recruits the HATs CREBBP, TAF1/TFIID, EP300, PCAF and GCN5L2. Interacts with host KAT5/Tip60; this interaction targets the latter to degradation. Interacts with the host deacetylase SIRT1. Interacts with host capping enzyme RNGTT; this interaction stimulates RNGTT. Binds to host KDR, and to the host integrins ITGAV/ITGB3 and ITGA5/ITGB1. Interacts with host KPNB1/importin beta-1 without previous binding to KPNA1/importin alpha-1. Interacts with EIF2AK2. Interacts with host nucleosome assembly protein NAP1L1; this interaction may be required for the transport of Tat within the nucleus, since the two proteins interact at the nuclear rim. Interacts with host C1QBP/SF2P32; this interaction involves lysine-acetylated Tat. Interacts with the host chemokine receptors CCR2, CCR3 and CXCR4. Interacts with host DPP4/CD26; this interaction may trigger an anti-proliferative effect. Interacts with host LDLR. Interacts with the host extracellular matrix metalloproteinase MMP1. Interacts with host PRMT6; this interaction mediates Tat's methylation. Interacts with, and is ubiquitinated by MDM2/Hdm2. Interacts with host PSMC3 and HTATIP2. Interacts with STAB1; this interaction may overcome SATB1-mediated repression of IL2 and IL2RA (interleukin) in T cells by binding to the same domain than HDAC1. Interacts (when acetylated) with human CDK13, thereby increasing HIV-1 mRNA splicing and promoting the production of the doubly spliced HIV-1 protein Nef.Interacts with host TBP; this interaction modulates the activity of transcriptional pre-initiation complex. Interacts with host RELA.</text>
</comment>
<dbReference type="Pfam" id="PF00539">
    <property type="entry name" value="Tat"/>
    <property type="match status" value="1"/>
</dbReference>
<feature type="binding site" evidence="10">
    <location>
        <position position="30"/>
    </location>
    <ligand>
        <name>Zn(2+)</name>
        <dbReference type="ChEBI" id="CHEBI:29105"/>
        <label>2</label>
    </ligand>
</feature>